<proteinExistence type="inferred from homology"/>
<evidence type="ECO:0000256" key="5">
    <source>
        <dbReference type="HAMAP-Rule" id="MF_00528"/>
    </source>
</evidence>
<protein>
    <recommendedName>
        <fullName evidence="5">Nucleoside triphosphate pyrophosphatase</fullName>
        <ecNumber evidence="5">3.6.1.9</ecNumber>
    </recommendedName>
    <alternativeName>
        <fullName evidence="5">Nucleotide pyrophosphatase</fullName>
        <shortName evidence="5">Nucleotide PPase</shortName>
    </alternativeName>
</protein>
<dbReference type="GO" id="GO:0005737">
    <property type="term" value="C:cytoplasm"/>
    <property type="evidence" value="ECO:0007669"/>
    <property type="project" value="UniProtKB-SubCell"/>
</dbReference>
<comment type="catalytic activity">
    <reaction evidence="5">
        <text>a 2'-deoxyribonucleoside 5'-triphosphate + H2O = a 2'-deoxyribonucleoside 5'-phosphate + diphosphate + H(+)</text>
        <dbReference type="Rhea" id="RHEA:44644"/>
        <dbReference type="ChEBI" id="CHEBI:15377"/>
        <dbReference type="ChEBI" id="CHEBI:15378"/>
        <dbReference type="ChEBI" id="CHEBI:33019"/>
        <dbReference type="ChEBI" id="CHEBI:61560"/>
        <dbReference type="ChEBI" id="CHEBI:65317"/>
        <dbReference type="EC" id="3.6.1.9"/>
    </reaction>
</comment>
<dbReference type="Pfam" id="PF02545">
    <property type="entry name" value="Maf"/>
    <property type="match status" value="1"/>
</dbReference>
<dbReference type="NCBIfam" id="TIGR00172">
    <property type="entry name" value="maf"/>
    <property type="match status" value="1"/>
</dbReference>
<organism evidence="6 7">
    <name type="scientific">SAR86 cluster bacterium</name>
    <dbReference type="NCBI Taxonomy" id="2030880"/>
    <lineage>
        <taxon>Bacteria</taxon>
        <taxon>Pseudomonadati</taxon>
        <taxon>Pseudomonadota</taxon>
        <taxon>Gammaproteobacteria</taxon>
        <taxon>SAR86 cluster</taxon>
    </lineage>
</organism>
<evidence type="ECO:0000313" key="7">
    <source>
        <dbReference type="Proteomes" id="UP000320146"/>
    </source>
</evidence>
<dbReference type="PANTHER" id="PTHR43213">
    <property type="entry name" value="BIFUNCTIONAL DTTP/UTP PYROPHOSPHATASE/METHYLTRANSFERASE PROTEIN-RELATED"/>
    <property type="match status" value="1"/>
</dbReference>
<evidence type="ECO:0000256" key="4">
    <source>
        <dbReference type="ARBA" id="ARBA00023080"/>
    </source>
</evidence>
<dbReference type="SUPFAM" id="SSF52972">
    <property type="entry name" value="ITPase-like"/>
    <property type="match status" value="1"/>
</dbReference>
<accession>A0A520MRB2</accession>
<keyword evidence="4 5" id="KW-0546">Nucleotide metabolism</keyword>
<name>A0A520MRB2_9GAMM</name>
<keyword evidence="3 5" id="KW-0378">Hydrolase</keyword>
<dbReference type="AlphaFoldDB" id="A0A520MRB2"/>
<evidence type="ECO:0000256" key="2">
    <source>
        <dbReference type="ARBA" id="ARBA00022490"/>
    </source>
</evidence>
<comment type="subcellular location">
    <subcellularLocation>
        <location evidence="1 5">Cytoplasm</location>
    </subcellularLocation>
</comment>
<feature type="active site" description="Proton acceptor" evidence="5">
    <location>
        <position position="74"/>
    </location>
</feature>
<comment type="catalytic activity">
    <reaction evidence="5">
        <text>a ribonucleoside 5'-triphosphate + H2O = a ribonucleoside 5'-phosphate + diphosphate + H(+)</text>
        <dbReference type="Rhea" id="RHEA:23996"/>
        <dbReference type="ChEBI" id="CHEBI:15377"/>
        <dbReference type="ChEBI" id="CHEBI:15378"/>
        <dbReference type="ChEBI" id="CHEBI:33019"/>
        <dbReference type="ChEBI" id="CHEBI:58043"/>
        <dbReference type="ChEBI" id="CHEBI:61557"/>
        <dbReference type="EC" id="3.6.1.9"/>
    </reaction>
</comment>
<dbReference type="InterPro" id="IPR029001">
    <property type="entry name" value="ITPase-like_fam"/>
</dbReference>
<sequence length="191" mass="21533">MEANKLILASSSEIRKSILGNHNCLFEAVKHKFDENIGKNNTSLTPAKLSLYLAEQKSLSLCEDYKDQIILGCDQVCVLENKIFSKPVTTEKAILNLSEMSGKTHQLIGSYSFTRNSKVLFNETTVCNMTMQTLTIEQIKNYVDTDKPLKSCGSYMFEKNGYKLFSKVEGSLEAINGLPFTYLSKKLKQYV</sequence>
<comment type="cofactor">
    <cofactor evidence="5">
        <name>a divalent metal cation</name>
        <dbReference type="ChEBI" id="CHEBI:60240"/>
    </cofactor>
</comment>
<evidence type="ECO:0000256" key="1">
    <source>
        <dbReference type="ARBA" id="ARBA00004496"/>
    </source>
</evidence>
<comment type="caution">
    <text evidence="6">The sequence shown here is derived from an EMBL/GenBank/DDBJ whole genome shotgun (WGS) entry which is preliminary data.</text>
</comment>
<dbReference type="EC" id="3.6.1.9" evidence="5"/>
<dbReference type="Gene3D" id="3.90.950.10">
    <property type="match status" value="1"/>
</dbReference>
<comment type="function">
    <text evidence="5">Nucleoside triphosphate pyrophosphatase. May have a dual role in cell division arrest and in preventing the incorporation of modified nucleotides into cellular nucleic acids.</text>
</comment>
<dbReference type="PIRSF" id="PIRSF006305">
    <property type="entry name" value="Maf"/>
    <property type="match status" value="1"/>
</dbReference>
<comment type="caution">
    <text evidence="5">Lacks conserved residue(s) required for the propagation of feature annotation.</text>
</comment>
<evidence type="ECO:0000256" key="3">
    <source>
        <dbReference type="ARBA" id="ARBA00022801"/>
    </source>
</evidence>
<keyword evidence="2 5" id="KW-0963">Cytoplasm</keyword>
<dbReference type="InterPro" id="IPR003697">
    <property type="entry name" value="Maf-like"/>
</dbReference>
<gene>
    <name evidence="6" type="primary">maf</name>
    <name evidence="6" type="ORF">EVA99_03330</name>
</gene>
<dbReference type="GO" id="GO:0009117">
    <property type="term" value="P:nucleotide metabolic process"/>
    <property type="evidence" value="ECO:0007669"/>
    <property type="project" value="UniProtKB-KW"/>
</dbReference>
<dbReference type="PANTHER" id="PTHR43213:SF10">
    <property type="entry name" value="7-METHYL-GTP PYROPHOSPHATASE"/>
    <property type="match status" value="1"/>
</dbReference>
<evidence type="ECO:0000313" key="6">
    <source>
        <dbReference type="EMBL" id="RZO23752.1"/>
    </source>
</evidence>
<reference evidence="6 7" key="1">
    <citation type="submission" date="2019-02" db="EMBL/GenBank/DDBJ databases">
        <title>Prokaryotic population dynamics and viral predation in marine succession experiment using metagenomics: the confinement effect.</title>
        <authorList>
            <person name="Haro-Moreno J.M."/>
            <person name="Rodriguez-Valera F."/>
            <person name="Lopez-Perez M."/>
        </authorList>
    </citation>
    <scope>NUCLEOTIDE SEQUENCE [LARGE SCALE GENOMIC DNA]</scope>
    <source>
        <strain evidence="6">MED-G166</strain>
    </source>
</reference>
<dbReference type="Proteomes" id="UP000320146">
    <property type="component" value="Unassembled WGS sequence"/>
</dbReference>
<dbReference type="EMBL" id="SHBL01000027">
    <property type="protein sequence ID" value="RZO23752.1"/>
    <property type="molecule type" value="Genomic_DNA"/>
</dbReference>
<comment type="similarity">
    <text evidence="5">Belongs to the Maf family.</text>
</comment>
<dbReference type="GO" id="GO:0047429">
    <property type="term" value="F:nucleoside triphosphate diphosphatase activity"/>
    <property type="evidence" value="ECO:0007669"/>
    <property type="project" value="UniProtKB-EC"/>
</dbReference>
<dbReference type="HAMAP" id="MF_00528">
    <property type="entry name" value="Maf"/>
    <property type="match status" value="1"/>
</dbReference>